<evidence type="ECO:0000313" key="4">
    <source>
        <dbReference type="Proteomes" id="UP000028042"/>
    </source>
</evidence>
<dbReference type="EMBL" id="CP009268">
    <property type="protein sequence ID" value="AJA51152.1"/>
    <property type="molecule type" value="Genomic_DNA"/>
</dbReference>
<feature type="transmembrane region" description="Helical" evidence="1">
    <location>
        <begin position="6"/>
        <end position="25"/>
    </location>
</feature>
<reference evidence="3 4" key="3">
    <citation type="journal article" name="Genome Announc.">
        <title>Improved Draft Genome Sequence of Clostridium pasteurianum Strain ATCC 6013 (DSM 525) Using a Hybrid Next-Generation Sequencing Approach.</title>
        <authorList>
            <person name="Pyne M.E."/>
            <person name="Utturkar S."/>
            <person name="Brown S.D."/>
            <person name="Moo-Young M."/>
            <person name="Chung D.A."/>
            <person name="Chou C.P."/>
        </authorList>
    </citation>
    <scope>NUCLEOTIDE SEQUENCE [LARGE SCALE GENOMIC DNA]</scope>
    <source>
        <strain evidence="3 4">ATCC 6013</strain>
    </source>
</reference>
<name>A0A0H3J1C2_CLOPA</name>
<dbReference type="Proteomes" id="UP000028042">
    <property type="component" value="Unassembled WGS sequence"/>
</dbReference>
<keyword evidence="1" id="KW-0472">Membrane</keyword>
<evidence type="ECO:0000313" key="3">
    <source>
        <dbReference type="EMBL" id="KRU12840.1"/>
    </source>
</evidence>
<dbReference type="KEGG" id="cpat:CLPA_c10640"/>
<proteinExistence type="predicted"/>
<protein>
    <submittedName>
        <fullName evidence="2">Uncharacterized protein</fullName>
    </submittedName>
</protein>
<dbReference type="KEGG" id="cpae:CPAST_c10640"/>
<organism evidence="2 5">
    <name type="scientific">Clostridium pasteurianum DSM 525 = ATCC 6013</name>
    <dbReference type="NCBI Taxonomy" id="1262449"/>
    <lineage>
        <taxon>Bacteria</taxon>
        <taxon>Bacillati</taxon>
        <taxon>Bacillota</taxon>
        <taxon>Clostridia</taxon>
        <taxon>Eubacteriales</taxon>
        <taxon>Clostridiaceae</taxon>
        <taxon>Clostridium</taxon>
    </lineage>
</organism>
<evidence type="ECO:0000313" key="5">
    <source>
        <dbReference type="Proteomes" id="UP000030905"/>
    </source>
</evidence>
<dbReference type="Proteomes" id="UP000030905">
    <property type="component" value="Chromosome"/>
</dbReference>
<keyword evidence="1" id="KW-0812">Transmembrane</keyword>
<sequence length="63" mass="7173">MAGPLMKTIGIIYLIIQLSIIFLIMSVSRNNIYKVIKILSKNPHLMIIVLIVSITYSIIMIKK</sequence>
<reference evidence="2 5" key="1">
    <citation type="journal article" date="2015" name="Genome Announc.">
        <title>Complete Genome Sequence of the Nitrogen-Fixing and Solvent-Producing Clostridium pasteurianum DSM 525.</title>
        <authorList>
            <person name="Poehlein A."/>
            <person name="Grosse-Honebrink A."/>
            <person name="Zhang Y."/>
            <person name="Minton N.P."/>
            <person name="Daniel R."/>
        </authorList>
    </citation>
    <scope>NUCLEOTIDE SEQUENCE [LARGE SCALE GENOMIC DNA]</scope>
    <source>
        <strain evidence="2">DSM 525</strain>
        <strain evidence="5">DSM 525 / ATCC 6013</strain>
    </source>
</reference>
<keyword evidence="5" id="KW-1185">Reference proteome</keyword>
<keyword evidence="1" id="KW-1133">Transmembrane helix</keyword>
<evidence type="ECO:0000313" key="2">
    <source>
        <dbReference type="EMBL" id="AJA51152.1"/>
    </source>
</evidence>
<dbReference type="PATRIC" id="fig|1262449.3.peg.1903"/>
<dbReference type="RefSeq" id="WP_003444593.1">
    <property type="nucleotide sequence ID" value="NZ_ANZB01000005.1"/>
</dbReference>
<reference evidence="3" key="2">
    <citation type="submission" date="2015-10" db="EMBL/GenBank/DDBJ databases">
        <title>Improved Draft Genome Sequence of Clostridium pasteurianum Strain ATCC 6013 (DSM 525) Using a Hybrid Next-Generation Sequencing Approach.</title>
        <authorList>
            <person name="Pyne M.E."/>
            <person name="Utturkar S.M."/>
            <person name="Brown S.D."/>
            <person name="Moo-Young M."/>
            <person name="Chung D.A."/>
            <person name="Chou P.C."/>
        </authorList>
    </citation>
    <scope>NUCLEOTIDE SEQUENCE</scope>
    <source>
        <strain evidence="3">ATCC 6013</strain>
    </source>
</reference>
<accession>A0A0H3J1C2</accession>
<evidence type="ECO:0000256" key="1">
    <source>
        <dbReference type="SAM" id="Phobius"/>
    </source>
</evidence>
<dbReference type="GeneID" id="93073260"/>
<feature type="transmembrane region" description="Helical" evidence="1">
    <location>
        <begin position="45"/>
        <end position="61"/>
    </location>
</feature>
<dbReference type="AlphaFoldDB" id="A0A0H3J1C2"/>
<gene>
    <name evidence="2" type="ORF">CLPA_c10640</name>
    <name evidence="3" type="ORF">CP6013_02088</name>
</gene>
<dbReference type="EMBL" id="JPGY02000001">
    <property type="protein sequence ID" value="KRU12840.1"/>
    <property type="molecule type" value="Genomic_DNA"/>
</dbReference>